<dbReference type="OrthoDB" id="7509188at2"/>
<feature type="compositionally biased region" description="Low complexity" evidence="1">
    <location>
        <begin position="133"/>
        <end position="151"/>
    </location>
</feature>
<dbReference type="STRING" id="336292.SAMN05660710_00107"/>
<feature type="region of interest" description="Disordered" evidence="1">
    <location>
        <begin position="115"/>
        <end position="151"/>
    </location>
</feature>
<evidence type="ECO:0000313" key="2">
    <source>
        <dbReference type="EMBL" id="SCX88407.1"/>
    </source>
</evidence>
<dbReference type="InterPro" id="IPR021791">
    <property type="entry name" value="Phage_TAC_11"/>
</dbReference>
<accession>A0A1G5BE50</accession>
<organism evidence="2 3">
    <name type="scientific">Paracoccus tibetensis</name>
    <dbReference type="NCBI Taxonomy" id="336292"/>
    <lineage>
        <taxon>Bacteria</taxon>
        <taxon>Pseudomonadati</taxon>
        <taxon>Pseudomonadota</taxon>
        <taxon>Alphaproteobacteria</taxon>
        <taxon>Rhodobacterales</taxon>
        <taxon>Paracoccaceae</taxon>
        <taxon>Paracoccus</taxon>
    </lineage>
</organism>
<proteinExistence type="predicted"/>
<protein>
    <submittedName>
        <fullName evidence="2">Phage tail tube protein, GTA-gp10</fullName>
    </submittedName>
</protein>
<dbReference type="Pfam" id="PF11836">
    <property type="entry name" value="Phage_TAC_11"/>
    <property type="match status" value="1"/>
</dbReference>
<sequence>MSRNAQVTLDWADGTYPFALKIDQLAELQDRTGAGPWYIQWALEAALMARALGVPPPKDASPAYVIETIRLGLIGGGMEAIAALKKVRDYVGPGQINENIQTAFAIIGVALQGVPEDEPEKPEAGDGTSSNLSPAGASASPSSSAQAQPSG</sequence>
<dbReference type="AlphaFoldDB" id="A0A1G5BE50"/>
<name>A0A1G5BE50_9RHOB</name>
<evidence type="ECO:0000313" key="3">
    <source>
        <dbReference type="Proteomes" id="UP000199502"/>
    </source>
</evidence>
<dbReference type="EMBL" id="FMVT01000001">
    <property type="protein sequence ID" value="SCX88407.1"/>
    <property type="molecule type" value="Genomic_DNA"/>
</dbReference>
<dbReference type="Proteomes" id="UP000199502">
    <property type="component" value="Unassembled WGS sequence"/>
</dbReference>
<reference evidence="2 3" key="1">
    <citation type="submission" date="2016-10" db="EMBL/GenBank/DDBJ databases">
        <authorList>
            <person name="de Groot N.N."/>
        </authorList>
    </citation>
    <scope>NUCLEOTIDE SEQUENCE [LARGE SCALE GENOMIC DNA]</scope>
    <source>
        <strain evidence="2 3">CGMCC 1.8925</strain>
    </source>
</reference>
<evidence type="ECO:0000256" key="1">
    <source>
        <dbReference type="SAM" id="MobiDB-lite"/>
    </source>
</evidence>
<gene>
    <name evidence="2" type="ORF">SAMN05660710_00107</name>
</gene>
<dbReference type="RefSeq" id="WP_090739574.1">
    <property type="nucleotide sequence ID" value="NZ_FMVT01000001.1"/>
</dbReference>
<keyword evidence="3" id="KW-1185">Reference proteome</keyword>